<proteinExistence type="predicted"/>
<evidence type="ECO:0000256" key="1">
    <source>
        <dbReference type="SAM" id="MobiDB-lite"/>
    </source>
</evidence>
<feature type="region of interest" description="Disordered" evidence="1">
    <location>
        <begin position="1"/>
        <end position="70"/>
    </location>
</feature>
<feature type="compositionally biased region" description="Low complexity" evidence="1">
    <location>
        <begin position="26"/>
        <end position="51"/>
    </location>
</feature>
<reference evidence="2 3" key="1">
    <citation type="journal article" date="2019" name="Nat. Plants">
        <title>Genome sequencing of Musa balbisiana reveals subgenome evolution and function divergence in polyploid bananas.</title>
        <authorList>
            <person name="Yao X."/>
        </authorList>
    </citation>
    <scope>NUCLEOTIDE SEQUENCE [LARGE SCALE GENOMIC DNA]</scope>
    <source>
        <strain evidence="3">cv. DH-PKW</strain>
        <tissue evidence="2">Leaves</tissue>
    </source>
</reference>
<evidence type="ECO:0000313" key="2">
    <source>
        <dbReference type="EMBL" id="THU42170.1"/>
    </source>
</evidence>
<comment type="caution">
    <text evidence="2">The sequence shown here is derived from an EMBL/GenBank/DDBJ whole genome shotgun (WGS) entry which is preliminary data.</text>
</comment>
<evidence type="ECO:0000313" key="3">
    <source>
        <dbReference type="Proteomes" id="UP000317650"/>
    </source>
</evidence>
<organism evidence="2 3">
    <name type="scientific">Musa balbisiana</name>
    <name type="common">Banana</name>
    <dbReference type="NCBI Taxonomy" id="52838"/>
    <lineage>
        <taxon>Eukaryota</taxon>
        <taxon>Viridiplantae</taxon>
        <taxon>Streptophyta</taxon>
        <taxon>Embryophyta</taxon>
        <taxon>Tracheophyta</taxon>
        <taxon>Spermatophyta</taxon>
        <taxon>Magnoliopsida</taxon>
        <taxon>Liliopsida</taxon>
        <taxon>Zingiberales</taxon>
        <taxon>Musaceae</taxon>
        <taxon>Musa</taxon>
    </lineage>
</organism>
<feature type="compositionally biased region" description="Basic and acidic residues" evidence="1">
    <location>
        <begin position="1"/>
        <end position="10"/>
    </location>
</feature>
<name>A0A4S8I2G2_MUSBA</name>
<dbReference type="Proteomes" id="UP000317650">
    <property type="component" value="Unassembled WGS sequence"/>
</dbReference>
<gene>
    <name evidence="2" type="ORF">C4D60_Mb00t03040</name>
</gene>
<keyword evidence="3" id="KW-1185">Reference proteome</keyword>
<sequence length="136" mass="14272">MQPVDIEPHRTIKKPSGPNVGSATTRRAWPRASGGSASASASASCSARPGGQMDTASMPTRPSVRQVPSSCSARLRPSLSHTRFHVGAVVAGNPVWVRSGSHASSAVLLRSPPWGPPPSCIRVWLRHEQGATTPVH</sequence>
<dbReference type="AlphaFoldDB" id="A0A4S8I2G2"/>
<dbReference type="EMBL" id="PYDT01002307">
    <property type="protein sequence ID" value="THU42170.1"/>
    <property type="molecule type" value="Genomic_DNA"/>
</dbReference>
<accession>A0A4S8I2G2</accession>
<protein>
    <submittedName>
        <fullName evidence="2">Uncharacterized protein</fullName>
    </submittedName>
</protein>